<evidence type="ECO:0000313" key="6">
    <source>
        <dbReference type="Proteomes" id="UP001202134"/>
    </source>
</evidence>
<keyword evidence="1 3" id="KW-0343">GTPase activation</keyword>
<proteinExistence type="inferred from homology"/>
<gene>
    <name evidence="3 5" type="primary">yihI</name>
    <name evidence="5" type="ORF">L2737_18940</name>
</gene>
<dbReference type="RefSeq" id="WP_248956764.1">
    <property type="nucleotide sequence ID" value="NZ_JAKIKU010000013.1"/>
</dbReference>
<dbReference type="HAMAP" id="MF_01058">
    <property type="entry name" value="GAP_YihI"/>
    <property type="match status" value="1"/>
</dbReference>
<comment type="caution">
    <text evidence="5">The sequence shown here is derived from an EMBL/GenBank/DDBJ whole genome shotgun (WGS) entry which is preliminary data.</text>
</comment>
<evidence type="ECO:0000313" key="5">
    <source>
        <dbReference type="EMBL" id="MCL1047381.1"/>
    </source>
</evidence>
<reference evidence="5 6" key="1">
    <citation type="submission" date="2022-01" db="EMBL/GenBank/DDBJ databases">
        <title>Whole genome-based taxonomy of the Shewanellaceae.</title>
        <authorList>
            <person name="Martin-Rodriguez A.J."/>
        </authorList>
    </citation>
    <scope>NUCLEOTIDE SEQUENCE [LARGE SCALE GENOMIC DNA]</scope>
    <source>
        <strain evidence="5 6">DSM 24955</strain>
    </source>
</reference>
<organism evidence="5 6">
    <name type="scientific">Shewanella electrodiphila</name>
    <dbReference type="NCBI Taxonomy" id="934143"/>
    <lineage>
        <taxon>Bacteria</taxon>
        <taxon>Pseudomonadati</taxon>
        <taxon>Pseudomonadota</taxon>
        <taxon>Gammaproteobacteria</taxon>
        <taxon>Alteromonadales</taxon>
        <taxon>Shewanellaceae</taxon>
        <taxon>Shewanella</taxon>
    </lineage>
</organism>
<sequence>MARSKKSRKGGENGPTQAPRVKKADRKVTGSRKKDNGHKSGSRHNEALIEQQSPHVTTSKSNDPRHGSKKPVPLMVKAVETTAPVAKVKQPKLTDEQKLLKLEDDPRFNNLLDLLEEGKDLSADDQKWLDSQLAKMEALMEKLGISDAEELPAQTASTSKKPASDDDLYERFESGADVLKDYQS</sequence>
<evidence type="ECO:0000256" key="4">
    <source>
        <dbReference type="SAM" id="MobiDB-lite"/>
    </source>
</evidence>
<comment type="similarity">
    <text evidence="3">Belongs to the YihI family.</text>
</comment>
<dbReference type="Pfam" id="PF04220">
    <property type="entry name" value="YihI"/>
    <property type="match status" value="1"/>
</dbReference>
<protein>
    <recommendedName>
        <fullName evidence="3">Der GTPase-activating protein YihI</fullName>
    </recommendedName>
</protein>
<accession>A0ABT0KUW6</accession>
<feature type="region of interest" description="Disordered" evidence="4">
    <location>
        <begin position="1"/>
        <end position="74"/>
    </location>
</feature>
<comment type="function">
    <text evidence="3">A GTPase-activating protein (GAP) that modifies Der/EngA GTPase function. May play a role in ribosome biogenesis.</text>
</comment>
<keyword evidence="2 3" id="KW-0690">Ribosome biogenesis</keyword>
<keyword evidence="6" id="KW-1185">Reference proteome</keyword>
<feature type="compositionally biased region" description="Basic and acidic residues" evidence="4">
    <location>
        <begin position="26"/>
        <end position="47"/>
    </location>
</feature>
<evidence type="ECO:0000256" key="2">
    <source>
        <dbReference type="ARBA" id="ARBA00022517"/>
    </source>
</evidence>
<dbReference type="NCBIfam" id="NF003560">
    <property type="entry name" value="PRK05244.1-1"/>
    <property type="match status" value="1"/>
</dbReference>
<dbReference type="EMBL" id="JAKIKU010000013">
    <property type="protein sequence ID" value="MCL1047381.1"/>
    <property type="molecule type" value="Genomic_DNA"/>
</dbReference>
<feature type="region of interest" description="Disordered" evidence="4">
    <location>
        <begin position="147"/>
        <end position="168"/>
    </location>
</feature>
<comment type="subunit">
    <text evidence="3">Interacts with Der.</text>
</comment>
<feature type="compositionally biased region" description="Polar residues" evidence="4">
    <location>
        <begin position="50"/>
        <end position="61"/>
    </location>
</feature>
<evidence type="ECO:0000256" key="3">
    <source>
        <dbReference type="HAMAP-Rule" id="MF_01058"/>
    </source>
</evidence>
<name>A0ABT0KUW6_9GAMM</name>
<dbReference type="Proteomes" id="UP001202134">
    <property type="component" value="Unassembled WGS sequence"/>
</dbReference>
<evidence type="ECO:0000256" key="1">
    <source>
        <dbReference type="ARBA" id="ARBA00022468"/>
    </source>
</evidence>
<dbReference type="InterPro" id="IPR007336">
    <property type="entry name" value="YihI"/>
</dbReference>